<reference evidence="2" key="1">
    <citation type="journal article" date="2021" name="Front. Microbiol.">
        <title>Comprehensive Comparative Genomics and Phenotyping of Methylobacterium Species.</title>
        <authorList>
            <person name="Alessa O."/>
            <person name="Ogura Y."/>
            <person name="Fujitani Y."/>
            <person name="Takami H."/>
            <person name="Hayashi T."/>
            <person name="Sahin N."/>
            <person name="Tani A."/>
        </authorList>
    </citation>
    <scope>NUCLEOTIDE SEQUENCE</scope>
    <source>
        <strain evidence="2">DSM 23632</strain>
    </source>
</reference>
<feature type="region of interest" description="Disordered" evidence="1">
    <location>
        <begin position="343"/>
        <end position="365"/>
    </location>
</feature>
<gene>
    <name evidence="2" type="ORF">MPOCJGCO_1894</name>
</gene>
<sequence length="365" mass="39747">MVCVSTFQGKPIPTRQWCLPDWVPDHVVTLLSGDGGTGKSLLAMQLATCCAVGSPFMGMELARRKVLYLAAEDDIDELHRRQQDINQGLGIEFGDLEEQLWFRTLKGEDALLAVSDGKGRGLKATPTYDNLKAFCLSNGIQLVIVDTVADTFGGLEIDRQHVTRYVRLLEIIARETGGAVIILAHPGVSGLASGSGISGSTAWRNAVRSVVYMRRPTDEEATGPEARDLRIVERLKGNFAPAGAELRVTYWRGQFGLADKSDGGAKAVDMIGAEVKVLAAMRRATKQGRLMTFSPTSTAYAPKILKAYREVEGLKQHHIERAITSMLERGELREAFVGRPSHGKRFVVPADHPPLDGERPPSGGE</sequence>
<proteinExistence type="predicted"/>
<accession>A0ABQ4TY55</accession>
<keyword evidence="3" id="KW-1185">Reference proteome</keyword>
<reference evidence="2" key="2">
    <citation type="submission" date="2021-08" db="EMBL/GenBank/DDBJ databases">
        <authorList>
            <person name="Tani A."/>
            <person name="Ola A."/>
            <person name="Ogura Y."/>
            <person name="Katsura K."/>
            <person name="Hayashi T."/>
        </authorList>
    </citation>
    <scope>NUCLEOTIDE SEQUENCE</scope>
    <source>
        <strain evidence="2">DSM 23632</strain>
    </source>
</reference>
<dbReference type="Proteomes" id="UP001055057">
    <property type="component" value="Unassembled WGS sequence"/>
</dbReference>
<evidence type="ECO:0000313" key="2">
    <source>
        <dbReference type="EMBL" id="GJE59792.1"/>
    </source>
</evidence>
<name>A0ABQ4TY55_9HYPH</name>
<evidence type="ECO:0000256" key="1">
    <source>
        <dbReference type="SAM" id="MobiDB-lite"/>
    </source>
</evidence>
<evidence type="ECO:0000313" key="3">
    <source>
        <dbReference type="Proteomes" id="UP001055057"/>
    </source>
</evidence>
<comment type="caution">
    <text evidence="2">The sequence shown here is derived from an EMBL/GenBank/DDBJ whole genome shotgun (WGS) entry which is preliminary data.</text>
</comment>
<dbReference type="Pfam" id="PF13481">
    <property type="entry name" value="AAA_25"/>
    <property type="match status" value="1"/>
</dbReference>
<organism evidence="2 3">
    <name type="scientific">Methylobacterium trifolii</name>
    <dbReference type="NCBI Taxonomy" id="1003092"/>
    <lineage>
        <taxon>Bacteria</taxon>
        <taxon>Pseudomonadati</taxon>
        <taxon>Pseudomonadota</taxon>
        <taxon>Alphaproteobacteria</taxon>
        <taxon>Hyphomicrobiales</taxon>
        <taxon>Methylobacteriaceae</taxon>
        <taxon>Methylobacterium</taxon>
    </lineage>
</organism>
<dbReference type="InterPro" id="IPR027417">
    <property type="entry name" value="P-loop_NTPase"/>
</dbReference>
<dbReference type="Gene3D" id="3.40.50.300">
    <property type="entry name" value="P-loop containing nucleotide triphosphate hydrolases"/>
    <property type="match status" value="1"/>
</dbReference>
<dbReference type="SUPFAM" id="SSF52540">
    <property type="entry name" value="P-loop containing nucleoside triphosphate hydrolases"/>
    <property type="match status" value="1"/>
</dbReference>
<dbReference type="EMBL" id="BPRB01000095">
    <property type="protein sequence ID" value="GJE59792.1"/>
    <property type="molecule type" value="Genomic_DNA"/>
</dbReference>
<protein>
    <recommendedName>
        <fullName evidence="4">AAA family ATPase</fullName>
    </recommendedName>
</protein>
<evidence type="ECO:0008006" key="4">
    <source>
        <dbReference type="Google" id="ProtNLM"/>
    </source>
</evidence>